<keyword evidence="2" id="KW-0808">Transferase</keyword>
<dbReference type="Gene3D" id="2.60.120.10">
    <property type="entry name" value="Jelly Rolls"/>
    <property type="match status" value="1"/>
</dbReference>
<dbReference type="PROSITE" id="PS00101">
    <property type="entry name" value="HEXAPEP_TRANSFERASES"/>
    <property type="match status" value="1"/>
</dbReference>
<keyword evidence="3" id="KW-0677">Repeat</keyword>
<dbReference type="InterPro" id="IPR011004">
    <property type="entry name" value="Trimer_LpxA-like_sf"/>
</dbReference>
<accession>A0ABV3QG56</accession>
<sequence>MKYFLHPNGLCESAHVGEGTRIWAFAHILPGARIGGDCNICDGVFIENDVTVGNKVTIKCGVQLWDGTTLEDEVFVGPNATFTNDHFPRSKTHPATFPRTVVERGASIGANATILPGLRIGRNAMVGAGAVVTRSVPPHAIVVGNPARIVGYAGAETSPAQKTAASVPAQDPGSSRVNGVRMHMFNAVADLRGSLSAGEFEREIPFVVKRYFIVYDVPTADVRGEHAHLQCHQFLIAARGSVHVVADDGRNREEFVLDRPNLGLYLPPMTWGIQYKYSADALLLVFASHLYDPDDYIREYGTFLDFAKHGGESVRSVGNR</sequence>
<evidence type="ECO:0000313" key="7">
    <source>
        <dbReference type="Proteomes" id="UP001556220"/>
    </source>
</evidence>
<dbReference type="PANTHER" id="PTHR43300:SF4">
    <property type="entry name" value="ACYL-[ACYL-CARRIER-PROTEIN]--UDP-N-ACETYLGLUCOSAMINE O-ACYLTRANSFERASE"/>
    <property type="match status" value="1"/>
</dbReference>
<dbReference type="SUPFAM" id="SSF51161">
    <property type="entry name" value="Trimeric LpxA-like enzymes"/>
    <property type="match status" value="1"/>
</dbReference>
<organism evidence="6 7">
    <name type="scientific">Rhodanobacter lycopersici</name>
    <dbReference type="NCBI Taxonomy" id="3162487"/>
    <lineage>
        <taxon>Bacteria</taxon>
        <taxon>Pseudomonadati</taxon>
        <taxon>Pseudomonadota</taxon>
        <taxon>Gammaproteobacteria</taxon>
        <taxon>Lysobacterales</taxon>
        <taxon>Rhodanobacteraceae</taxon>
        <taxon>Rhodanobacter</taxon>
    </lineage>
</organism>
<comment type="similarity">
    <text evidence="1">Belongs to the transferase hexapeptide repeat family.</text>
</comment>
<evidence type="ECO:0000313" key="6">
    <source>
        <dbReference type="EMBL" id="MEW9572825.1"/>
    </source>
</evidence>
<dbReference type="PANTHER" id="PTHR43300">
    <property type="entry name" value="ACETYLTRANSFERASE"/>
    <property type="match status" value="1"/>
</dbReference>
<dbReference type="InterPro" id="IPR014710">
    <property type="entry name" value="RmlC-like_jellyroll"/>
</dbReference>
<dbReference type="EMBL" id="JBFOHK010000003">
    <property type="protein sequence ID" value="MEW9572825.1"/>
    <property type="molecule type" value="Genomic_DNA"/>
</dbReference>
<dbReference type="Pfam" id="PF00132">
    <property type="entry name" value="Hexapep"/>
    <property type="match status" value="2"/>
</dbReference>
<dbReference type="SUPFAM" id="SSF51182">
    <property type="entry name" value="RmlC-like cupins"/>
    <property type="match status" value="1"/>
</dbReference>
<dbReference type="InterPro" id="IPR011051">
    <property type="entry name" value="RmlC_Cupin_sf"/>
</dbReference>
<keyword evidence="7" id="KW-1185">Reference proteome</keyword>
<protein>
    <submittedName>
        <fullName evidence="6">WxcM-like domain-containing protein</fullName>
    </submittedName>
</protein>
<dbReference type="InterPro" id="IPR018357">
    <property type="entry name" value="Hexapep_transf_CS"/>
</dbReference>
<evidence type="ECO:0000256" key="2">
    <source>
        <dbReference type="ARBA" id="ARBA00022679"/>
    </source>
</evidence>
<name>A0ABV3QG56_9GAMM</name>
<dbReference type="CDD" id="cd03358">
    <property type="entry name" value="LbH_WxcM_N_like"/>
    <property type="match status" value="1"/>
</dbReference>
<proteinExistence type="inferred from homology"/>
<dbReference type="Pfam" id="PF05523">
    <property type="entry name" value="FdtA"/>
    <property type="match status" value="1"/>
</dbReference>
<dbReference type="InterPro" id="IPR008894">
    <property type="entry name" value="QdtA_cupin_dom"/>
</dbReference>
<evidence type="ECO:0000259" key="5">
    <source>
        <dbReference type="Pfam" id="PF05523"/>
    </source>
</evidence>
<dbReference type="Proteomes" id="UP001556220">
    <property type="component" value="Unassembled WGS sequence"/>
</dbReference>
<comment type="caution">
    <text evidence="6">The sequence shown here is derived from an EMBL/GenBank/DDBJ whole genome shotgun (WGS) entry which is preliminary data.</text>
</comment>
<evidence type="ECO:0000256" key="3">
    <source>
        <dbReference type="ARBA" id="ARBA00022737"/>
    </source>
</evidence>
<dbReference type="Gene3D" id="2.160.10.10">
    <property type="entry name" value="Hexapeptide repeat proteins"/>
    <property type="match status" value="1"/>
</dbReference>
<dbReference type="RefSeq" id="WP_367854880.1">
    <property type="nucleotide sequence ID" value="NZ_JBFOHK010000003.1"/>
</dbReference>
<gene>
    <name evidence="6" type="ORF">ABQJ54_13785</name>
</gene>
<reference evidence="6 7" key="1">
    <citation type="submission" date="2024-06" db="EMBL/GenBank/DDBJ databases">
        <authorList>
            <person name="Woo H."/>
        </authorList>
    </citation>
    <scope>NUCLEOTIDE SEQUENCE [LARGE SCALE GENOMIC DNA]</scope>
    <source>
        <strain evidence="6 7">Si-c</strain>
    </source>
</reference>
<evidence type="ECO:0000256" key="4">
    <source>
        <dbReference type="ARBA" id="ARBA00023315"/>
    </source>
</evidence>
<evidence type="ECO:0000256" key="1">
    <source>
        <dbReference type="ARBA" id="ARBA00007274"/>
    </source>
</evidence>
<dbReference type="InterPro" id="IPR001451">
    <property type="entry name" value="Hexapep"/>
</dbReference>
<dbReference type="InterPro" id="IPR050179">
    <property type="entry name" value="Trans_hexapeptide_repeat"/>
</dbReference>
<keyword evidence="4" id="KW-0012">Acyltransferase</keyword>
<dbReference type="CDD" id="cd20292">
    <property type="entry name" value="cupin_QdtA-like"/>
    <property type="match status" value="1"/>
</dbReference>
<feature type="domain" description="Sugar 3,4-ketoisomerase QdtA cupin" evidence="5">
    <location>
        <begin position="179"/>
        <end position="307"/>
    </location>
</feature>